<feature type="region of interest" description="Disordered" evidence="1">
    <location>
        <begin position="369"/>
        <end position="455"/>
    </location>
</feature>
<dbReference type="Proteomes" id="UP000275078">
    <property type="component" value="Unassembled WGS sequence"/>
</dbReference>
<gene>
    <name evidence="2" type="ORF">BJ508DRAFT_329140</name>
</gene>
<feature type="compositionally biased region" description="Acidic residues" evidence="1">
    <location>
        <begin position="397"/>
        <end position="407"/>
    </location>
</feature>
<dbReference type="AlphaFoldDB" id="A0A3N4HXG4"/>
<evidence type="ECO:0000313" key="3">
    <source>
        <dbReference type="Proteomes" id="UP000275078"/>
    </source>
</evidence>
<proteinExistence type="predicted"/>
<evidence type="ECO:0000313" key="2">
    <source>
        <dbReference type="EMBL" id="RPA78515.1"/>
    </source>
</evidence>
<organism evidence="2 3">
    <name type="scientific">Ascobolus immersus RN42</name>
    <dbReference type="NCBI Taxonomy" id="1160509"/>
    <lineage>
        <taxon>Eukaryota</taxon>
        <taxon>Fungi</taxon>
        <taxon>Dikarya</taxon>
        <taxon>Ascomycota</taxon>
        <taxon>Pezizomycotina</taxon>
        <taxon>Pezizomycetes</taxon>
        <taxon>Pezizales</taxon>
        <taxon>Ascobolaceae</taxon>
        <taxon>Ascobolus</taxon>
    </lineage>
</organism>
<reference evidence="2 3" key="1">
    <citation type="journal article" date="2018" name="Nat. Ecol. Evol.">
        <title>Pezizomycetes genomes reveal the molecular basis of ectomycorrhizal truffle lifestyle.</title>
        <authorList>
            <person name="Murat C."/>
            <person name="Payen T."/>
            <person name="Noel B."/>
            <person name="Kuo A."/>
            <person name="Morin E."/>
            <person name="Chen J."/>
            <person name="Kohler A."/>
            <person name="Krizsan K."/>
            <person name="Balestrini R."/>
            <person name="Da Silva C."/>
            <person name="Montanini B."/>
            <person name="Hainaut M."/>
            <person name="Levati E."/>
            <person name="Barry K.W."/>
            <person name="Belfiori B."/>
            <person name="Cichocki N."/>
            <person name="Clum A."/>
            <person name="Dockter R.B."/>
            <person name="Fauchery L."/>
            <person name="Guy J."/>
            <person name="Iotti M."/>
            <person name="Le Tacon F."/>
            <person name="Lindquist E.A."/>
            <person name="Lipzen A."/>
            <person name="Malagnac F."/>
            <person name="Mello A."/>
            <person name="Molinier V."/>
            <person name="Miyauchi S."/>
            <person name="Poulain J."/>
            <person name="Riccioni C."/>
            <person name="Rubini A."/>
            <person name="Sitrit Y."/>
            <person name="Splivallo R."/>
            <person name="Traeger S."/>
            <person name="Wang M."/>
            <person name="Zifcakova L."/>
            <person name="Wipf D."/>
            <person name="Zambonelli A."/>
            <person name="Paolocci F."/>
            <person name="Nowrousian M."/>
            <person name="Ottonello S."/>
            <person name="Baldrian P."/>
            <person name="Spatafora J.W."/>
            <person name="Henrissat B."/>
            <person name="Nagy L.G."/>
            <person name="Aury J.M."/>
            <person name="Wincker P."/>
            <person name="Grigoriev I.V."/>
            <person name="Bonfante P."/>
            <person name="Martin F.M."/>
        </authorList>
    </citation>
    <scope>NUCLEOTIDE SEQUENCE [LARGE SCALE GENOMIC DNA]</scope>
    <source>
        <strain evidence="2 3">RN42</strain>
    </source>
</reference>
<protein>
    <submittedName>
        <fullName evidence="2">Uncharacterized protein</fullName>
    </submittedName>
</protein>
<evidence type="ECO:0000256" key="1">
    <source>
        <dbReference type="SAM" id="MobiDB-lite"/>
    </source>
</evidence>
<keyword evidence="3" id="KW-1185">Reference proteome</keyword>
<accession>A0A3N4HXG4</accession>
<feature type="compositionally biased region" description="Basic and acidic residues" evidence="1">
    <location>
        <begin position="369"/>
        <end position="380"/>
    </location>
</feature>
<feature type="compositionally biased region" description="Low complexity" evidence="1">
    <location>
        <begin position="409"/>
        <end position="425"/>
    </location>
</feature>
<feature type="compositionally biased region" description="Basic and acidic residues" evidence="1">
    <location>
        <begin position="429"/>
        <end position="448"/>
    </location>
</feature>
<name>A0A3N4HXG4_ASCIM</name>
<feature type="region of interest" description="Disordered" evidence="1">
    <location>
        <begin position="1"/>
        <end position="43"/>
    </location>
</feature>
<dbReference type="EMBL" id="ML119710">
    <property type="protein sequence ID" value="RPA78515.1"/>
    <property type="molecule type" value="Genomic_DNA"/>
</dbReference>
<sequence>MSNIVGFQRQKETNSDPRALMAPPTQTRIRKQQAPPKHRDLRSTVLSRTLGSSTETSSALITAFSICAGEKPQKQAENGCYTFNLSFPEYKEFERIVRSTRTRQFKWDYSLSGRQLRIPMPSIWHETRIENLNHFIELINDLMPAMYRQWYRLKPAHQSDVMSVRRCRFAIPPLRMYSNGVKDLECSGERDELKFIERFLQPDNQWFTLFTRLLYGYIYPSVILEVAVAQTYEDMIRKLEDWIQGGRGRICWAIGYYTPDVYQEAGELNTTKISPVRLVVMEKVKDADGFLHGKTVIDKQIVDENGKVLEGSIEFPVWPFFYTKPSENPRIVKDYEGNVIPALPESFMAKTVSVSCATFVADFKARRHDLQRSNDPRRTASSEIETGPPLRIVVDQDPSDAEEEDVGDSSLLSNASSAGSSYPSPKGRGNRDVGTREKNQRRAGRKDGPGYYRQK</sequence>